<dbReference type="KEGG" id="npv:OHM77_00700"/>
<reference evidence="2" key="1">
    <citation type="journal article" date="2023" name="Nat. Microbiol.">
        <title>Enrichment and characterization of a nitric oxide-reducing microbial community in a continuous bioreactor.</title>
        <authorList>
            <person name="Garrido-Amador P."/>
            <person name="Stortenbeker N."/>
            <person name="Wessels H.J.C.T."/>
            <person name="Speth D.R."/>
            <person name="Garcia-Heredia I."/>
            <person name="Kartal B."/>
        </authorList>
    </citation>
    <scope>NUCLEOTIDE SEQUENCE</scope>
    <source>
        <strain evidence="2">MAG1</strain>
    </source>
</reference>
<feature type="region of interest" description="Disordered" evidence="1">
    <location>
        <begin position="1"/>
        <end position="23"/>
    </location>
</feature>
<gene>
    <name evidence="2" type="ORF">OHM77_00700</name>
</gene>
<organism evidence="2">
    <name type="scientific">Candidatus Nitricoxidivorans perseverans</name>
    <dbReference type="NCBI Taxonomy" id="2975601"/>
    <lineage>
        <taxon>Bacteria</taxon>
        <taxon>Pseudomonadati</taxon>
        <taxon>Pseudomonadota</taxon>
        <taxon>Betaproteobacteria</taxon>
        <taxon>Nitrosomonadales</taxon>
        <taxon>Sterolibacteriaceae</taxon>
        <taxon>Candidatus Nitricoxidivorans</taxon>
    </lineage>
</organism>
<proteinExistence type="predicted"/>
<name>A0AA49FLP9_9PROT</name>
<evidence type="ECO:0000256" key="1">
    <source>
        <dbReference type="SAM" id="MobiDB-lite"/>
    </source>
</evidence>
<protein>
    <submittedName>
        <fullName evidence="2">TIGR03761 family integrating conjugative element protein</fullName>
    </submittedName>
</protein>
<dbReference type="AlphaFoldDB" id="A0AA49FLP9"/>
<dbReference type="EMBL" id="CP107246">
    <property type="protein sequence ID" value="WIM05840.1"/>
    <property type="molecule type" value="Genomic_DNA"/>
</dbReference>
<accession>A0AA49FLP9</accession>
<evidence type="ECO:0000313" key="2">
    <source>
        <dbReference type="EMBL" id="WIM05840.1"/>
    </source>
</evidence>
<sequence length="216" mass="24038">MAAKEVATTAVQKEVPTASDRSKSHPYFTQKVRLHSFHAQQVFDRGFDLCTTAIFSLSVVLRIIGTDDQARDVEGIVDERLSAMFEEIRGEVARLDKLAESNGIEFSGIDYSHPKEVEAKITSPRAVRYIGLIREFDSLVAKLDTLWLSGVIPDGIYSRSIYDWKRRILRLAGTIRSISGRAMTAARRKESQGKDKAEVVSITHETAASVPEQVVA</sequence>
<dbReference type="Proteomes" id="UP001234916">
    <property type="component" value="Chromosome"/>
</dbReference>